<protein>
    <recommendedName>
        <fullName evidence="3">YD repeat-containing protein</fullName>
    </recommendedName>
</protein>
<sequence length="122" mass="14322">MYRYETYAYDVQGDVIAMVAYEREAKSERFLVVADYAYFYDKLINPFYGHPGIFDFMLYFGSATANNPAVFSKHNIIRRVSKGFGVDANYSYTDTKYPLIATSIPWEDTYLDALWFEYLNCR</sequence>
<evidence type="ECO:0000313" key="1">
    <source>
        <dbReference type="EMBL" id="GGN12017.1"/>
    </source>
</evidence>
<dbReference type="Proteomes" id="UP000632339">
    <property type="component" value="Unassembled WGS sequence"/>
</dbReference>
<name>A0ABQ2IJ75_9BACT</name>
<dbReference type="EMBL" id="BMLI01000004">
    <property type="protein sequence ID" value="GGN12017.1"/>
    <property type="molecule type" value="Genomic_DNA"/>
</dbReference>
<reference evidence="2" key="1">
    <citation type="journal article" date="2019" name="Int. J. Syst. Evol. Microbiol.">
        <title>The Global Catalogue of Microorganisms (GCM) 10K type strain sequencing project: providing services to taxonomists for standard genome sequencing and annotation.</title>
        <authorList>
            <consortium name="The Broad Institute Genomics Platform"/>
            <consortium name="The Broad Institute Genome Sequencing Center for Infectious Disease"/>
            <person name="Wu L."/>
            <person name="Ma J."/>
        </authorList>
    </citation>
    <scope>NUCLEOTIDE SEQUENCE [LARGE SCALE GENOMIC DNA]</scope>
    <source>
        <strain evidence="2">CGMCC 1.6375</strain>
    </source>
</reference>
<proteinExistence type="predicted"/>
<keyword evidence="2" id="KW-1185">Reference proteome</keyword>
<comment type="caution">
    <text evidence="1">The sequence shown here is derived from an EMBL/GenBank/DDBJ whole genome shotgun (WGS) entry which is preliminary data.</text>
</comment>
<organism evidence="1 2">
    <name type="scientific">Dyadobacter beijingensis</name>
    <dbReference type="NCBI Taxonomy" id="365489"/>
    <lineage>
        <taxon>Bacteria</taxon>
        <taxon>Pseudomonadati</taxon>
        <taxon>Bacteroidota</taxon>
        <taxon>Cytophagia</taxon>
        <taxon>Cytophagales</taxon>
        <taxon>Spirosomataceae</taxon>
        <taxon>Dyadobacter</taxon>
    </lineage>
</organism>
<gene>
    <name evidence="1" type="ORF">GCM10010967_54970</name>
</gene>
<accession>A0ABQ2IJ75</accession>
<evidence type="ECO:0008006" key="3">
    <source>
        <dbReference type="Google" id="ProtNLM"/>
    </source>
</evidence>
<evidence type="ECO:0000313" key="2">
    <source>
        <dbReference type="Proteomes" id="UP000632339"/>
    </source>
</evidence>
<dbReference type="RefSeq" id="WP_019945199.1">
    <property type="nucleotide sequence ID" value="NZ_BMLI01000004.1"/>
</dbReference>